<dbReference type="EMBL" id="CM047584">
    <property type="protein sequence ID" value="KAI9912027.1"/>
    <property type="molecule type" value="Genomic_DNA"/>
</dbReference>
<evidence type="ECO:0000313" key="1">
    <source>
        <dbReference type="EMBL" id="KAI9912027.1"/>
    </source>
</evidence>
<gene>
    <name evidence="1" type="ORF">PsorP6_009774</name>
</gene>
<accession>A0ACC0W0N9</accession>
<sequence>MSLSSSSAELNMNFPNYQTSSTTDYNDADTLPPEQAQQTLESSTVVSMFDEPLYNAEVFGSLRKGDVVHFFSTECLGLVAATFASSFALECLGNVLFPMLREHYEFQIAKLQALQRITLLPATLCFLFGLLSDSYPIMGVRRKGYLLIGLATMAMSLFILAALDAYASTLHSSSHTGLAVCMITLVTCASVGNMFTFMSVHTRVIELAQREPLGMRGTIVATYSIFRFAISIFTNGCIYLLQQSTRYLYLALVSFGLIIALTIPLVWRAWHEKYYSLSTSMKIRGQIVWKVMQQRAVWNILAFTCIFTFFSCIMFINPVIIVGMWAGAAQDNVYLKQIINYLVMMLTAVVWRRYFMNRPWRPFFGSAILFVIVPQAIVTTCVTLDVLRDPFFYRIMNLFSSVSSGIKWLADMVTMTEIVQEGSEGAMVGLILSLRFLVTIFVDSNATGLFRGTNFYNMADVALDTPTARVDVLKALCLNYGINALALLGLVFLPRQKLDTQQLRCYGGYTKCASAAVVTFGVVFFIYSLTITVLTLNPSTSCLGIAGGDGLEEPKVRRSVHPPKTPKRATCARREASVHAHVLGIPLLRREEPQAHGRERIECIVEQEREDEVPSRARRRGLRPPRLAPVVLLLASVVRASKHALRRLCLDKQVETLLEREREPNDRAFRACGHNFRHGHERKQELQALGHVRERVEDAVHVSIAHDVERDEERADEARYDLTRGRNGKNERPESIEKDGAPDEQEADPHDVVARVHEHGRIGRRTGPVPHDARRVAKLERQKERKAREAREHVPHGLLLHEFPEHVALSRERRRDARVASIFVPIHEHERHGRERDDAHERHARRHGQRRRCVRAQCKKRQHGRDERDDATKDQVRDLQRPAIAQRLALRVFNHARLDAQGRDHGAKTRDRDKAQGDDDEGVMPWQRARVERTDARERKHSDGIEDRAQDHVPLSTHASNRVAVGKETDDDAQGQGHLDQSLERTHLHGAPAELRVQRLHEHEQRLGRKHGRKRRGHETGALARKEVDDAAGAQTTVQVRIGKSRAVVPLSTVSFSLTLLVHLAPLWTTRFNVCNSRIESFAVWRPRPDASSSSIHHMASVSYVAITFVRAAWDHNVHGEKMLT</sequence>
<name>A0ACC0W0N9_9STRA</name>
<dbReference type="Proteomes" id="UP001163321">
    <property type="component" value="Chromosome 5"/>
</dbReference>
<organism evidence="1 2">
    <name type="scientific">Peronosclerospora sorghi</name>
    <dbReference type="NCBI Taxonomy" id="230839"/>
    <lineage>
        <taxon>Eukaryota</taxon>
        <taxon>Sar</taxon>
        <taxon>Stramenopiles</taxon>
        <taxon>Oomycota</taxon>
        <taxon>Peronosporomycetes</taxon>
        <taxon>Peronosporales</taxon>
        <taxon>Peronosporaceae</taxon>
        <taxon>Peronosclerospora</taxon>
    </lineage>
</organism>
<reference evidence="1 2" key="1">
    <citation type="journal article" date="2022" name="bioRxiv">
        <title>The genome of the oomycete Peronosclerospora sorghi, a cosmopolitan pathogen of maize and sorghum, is inflated with dispersed pseudogenes.</title>
        <authorList>
            <person name="Fletcher K."/>
            <person name="Martin F."/>
            <person name="Isakeit T."/>
            <person name="Cavanaugh K."/>
            <person name="Magill C."/>
            <person name="Michelmore R."/>
        </authorList>
    </citation>
    <scope>NUCLEOTIDE SEQUENCE [LARGE SCALE GENOMIC DNA]</scope>
    <source>
        <strain evidence="1">P6</strain>
    </source>
</reference>
<keyword evidence="2" id="KW-1185">Reference proteome</keyword>
<proteinExistence type="predicted"/>
<protein>
    <submittedName>
        <fullName evidence="1">Uncharacterized protein</fullName>
    </submittedName>
</protein>
<evidence type="ECO:0000313" key="2">
    <source>
        <dbReference type="Proteomes" id="UP001163321"/>
    </source>
</evidence>
<comment type="caution">
    <text evidence="1">The sequence shown here is derived from an EMBL/GenBank/DDBJ whole genome shotgun (WGS) entry which is preliminary data.</text>
</comment>